<evidence type="ECO:0000256" key="13">
    <source>
        <dbReference type="ARBA" id="ARBA00023204"/>
    </source>
</evidence>
<dbReference type="EC" id="2.7.7.7" evidence="16"/>
<dbReference type="InterPro" id="IPR053848">
    <property type="entry name" value="IMS_HHH_1"/>
</dbReference>
<comment type="subcellular location">
    <subcellularLocation>
        <location evidence="1 16">Cytoplasm</location>
    </subcellularLocation>
</comment>
<comment type="subunit">
    <text evidence="16">Monomer.</text>
</comment>
<dbReference type="Proteomes" id="UP000190857">
    <property type="component" value="Unassembled WGS sequence"/>
</dbReference>
<evidence type="ECO:0000256" key="17">
    <source>
        <dbReference type="SAM" id="MobiDB-lite"/>
    </source>
</evidence>
<evidence type="ECO:0000256" key="10">
    <source>
        <dbReference type="ARBA" id="ARBA00022842"/>
    </source>
</evidence>
<dbReference type="Gene3D" id="3.30.1490.100">
    <property type="entry name" value="DNA polymerase, Y-family, little finger domain"/>
    <property type="match status" value="1"/>
</dbReference>
<organism evidence="19 20">
    <name type="scientific">Okibacterium fritillariae</name>
    <dbReference type="NCBI Taxonomy" id="123320"/>
    <lineage>
        <taxon>Bacteria</taxon>
        <taxon>Bacillati</taxon>
        <taxon>Actinomycetota</taxon>
        <taxon>Actinomycetes</taxon>
        <taxon>Micrococcales</taxon>
        <taxon>Microbacteriaceae</taxon>
        <taxon>Okibacterium</taxon>
    </lineage>
</organism>
<keyword evidence="7 16" id="KW-0235">DNA replication</keyword>
<dbReference type="Pfam" id="PF00817">
    <property type="entry name" value="IMS"/>
    <property type="match status" value="1"/>
</dbReference>
<name>A0A1T5J846_9MICO</name>
<feature type="binding site" evidence="16">
    <location>
        <position position="121"/>
    </location>
    <ligand>
        <name>Mg(2+)</name>
        <dbReference type="ChEBI" id="CHEBI:18420"/>
    </ligand>
</feature>
<dbReference type="Gene3D" id="3.30.70.270">
    <property type="match status" value="1"/>
</dbReference>
<evidence type="ECO:0000256" key="14">
    <source>
        <dbReference type="ARBA" id="ARBA00025589"/>
    </source>
</evidence>
<dbReference type="EMBL" id="FUZP01000001">
    <property type="protein sequence ID" value="SKC47591.1"/>
    <property type="molecule type" value="Genomic_DNA"/>
</dbReference>
<evidence type="ECO:0000256" key="9">
    <source>
        <dbReference type="ARBA" id="ARBA00022763"/>
    </source>
</evidence>
<feature type="region of interest" description="Disordered" evidence="17">
    <location>
        <begin position="400"/>
        <end position="442"/>
    </location>
</feature>
<dbReference type="HAMAP" id="MF_01113">
    <property type="entry name" value="DNApol_IV"/>
    <property type="match status" value="1"/>
</dbReference>
<dbReference type="Gene3D" id="1.10.150.20">
    <property type="entry name" value="5' to 3' exonuclease, C-terminal subdomain"/>
    <property type="match status" value="1"/>
</dbReference>
<reference evidence="19 20" key="1">
    <citation type="submission" date="2017-02" db="EMBL/GenBank/DDBJ databases">
        <authorList>
            <person name="Peterson S.W."/>
        </authorList>
    </citation>
    <scope>NUCLEOTIDE SEQUENCE [LARGE SCALE GENOMIC DNA]</scope>
    <source>
        <strain evidence="19 20">VKM Ac-2059</strain>
    </source>
</reference>
<dbReference type="InterPro" id="IPR001126">
    <property type="entry name" value="UmuC"/>
</dbReference>
<dbReference type="PANTHER" id="PTHR11076">
    <property type="entry name" value="DNA REPAIR POLYMERASE UMUC / TRANSFERASE FAMILY MEMBER"/>
    <property type="match status" value="1"/>
</dbReference>
<evidence type="ECO:0000256" key="5">
    <source>
        <dbReference type="ARBA" id="ARBA00022679"/>
    </source>
</evidence>
<evidence type="ECO:0000256" key="3">
    <source>
        <dbReference type="ARBA" id="ARBA00022457"/>
    </source>
</evidence>
<dbReference type="SUPFAM" id="SSF100879">
    <property type="entry name" value="Lesion bypass DNA polymerase (Y-family), little finger domain"/>
    <property type="match status" value="1"/>
</dbReference>
<dbReference type="GO" id="GO:0006261">
    <property type="term" value="P:DNA-templated DNA replication"/>
    <property type="evidence" value="ECO:0007669"/>
    <property type="project" value="UniProtKB-UniRule"/>
</dbReference>
<evidence type="ECO:0000313" key="20">
    <source>
        <dbReference type="Proteomes" id="UP000190857"/>
    </source>
</evidence>
<evidence type="ECO:0000256" key="6">
    <source>
        <dbReference type="ARBA" id="ARBA00022695"/>
    </source>
</evidence>
<dbReference type="Pfam" id="PF11799">
    <property type="entry name" value="IMS_C"/>
    <property type="match status" value="1"/>
</dbReference>
<dbReference type="Gene3D" id="3.40.1170.60">
    <property type="match status" value="1"/>
</dbReference>
<dbReference type="PROSITE" id="PS50173">
    <property type="entry name" value="UMUC"/>
    <property type="match status" value="1"/>
</dbReference>
<evidence type="ECO:0000256" key="11">
    <source>
        <dbReference type="ARBA" id="ARBA00022932"/>
    </source>
</evidence>
<keyword evidence="12 16" id="KW-0238">DNA-binding</keyword>
<feature type="active site" evidence="16">
    <location>
        <position position="122"/>
    </location>
</feature>
<dbReference type="NCBIfam" id="NF002882">
    <property type="entry name" value="PRK03348.1"/>
    <property type="match status" value="1"/>
</dbReference>
<dbReference type="NCBIfam" id="NF002677">
    <property type="entry name" value="PRK02406.1"/>
    <property type="match status" value="1"/>
</dbReference>
<keyword evidence="13 16" id="KW-0234">DNA repair</keyword>
<keyword evidence="20" id="KW-1185">Reference proteome</keyword>
<dbReference type="InterPro" id="IPR017961">
    <property type="entry name" value="DNA_pol_Y-fam_little_finger"/>
</dbReference>
<evidence type="ECO:0000256" key="12">
    <source>
        <dbReference type="ARBA" id="ARBA00023125"/>
    </source>
</evidence>
<keyword evidence="8 16" id="KW-0479">Metal-binding</keyword>
<feature type="site" description="Substrate discrimination" evidence="16">
    <location>
        <position position="32"/>
    </location>
</feature>
<comment type="catalytic activity">
    <reaction evidence="15 16">
        <text>DNA(n) + a 2'-deoxyribonucleoside 5'-triphosphate = DNA(n+1) + diphosphate</text>
        <dbReference type="Rhea" id="RHEA:22508"/>
        <dbReference type="Rhea" id="RHEA-COMP:17339"/>
        <dbReference type="Rhea" id="RHEA-COMP:17340"/>
        <dbReference type="ChEBI" id="CHEBI:33019"/>
        <dbReference type="ChEBI" id="CHEBI:61560"/>
        <dbReference type="ChEBI" id="CHEBI:173112"/>
        <dbReference type="EC" id="2.7.7.7"/>
    </reaction>
</comment>
<accession>A0A1T5J846</accession>
<proteinExistence type="inferred from homology"/>
<keyword evidence="5 16" id="KW-0808">Transferase</keyword>
<dbReference type="GO" id="GO:0005829">
    <property type="term" value="C:cytosol"/>
    <property type="evidence" value="ECO:0007669"/>
    <property type="project" value="TreeGrafter"/>
</dbReference>
<keyword evidence="4 16" id="KW-0963">Cytoplasm</keyword>
<dbReference type="GO" id="GO:0006281">
    <property type="term" value="P:DNA repair"/>
    <property type="evidence" value="ECO:0007669"/>
    <property type="project" value="UniProtKB-UniRule"/>
</dbReference>
<dbReference type="GO" id="GO:0009432">
    <property type="term" value="P:SOS response"/>
    <property type="evidence" value="ECO:0007669"/>
    <property type="project" value="TreeGrafter"/>
</dbReference>
<keyword evidence="10 16" id="KW-0460">Magnesium</keyword>
<dbReference type="NCBIfam" id="NF003015">
    <property type="entry name" value="PRK03858.1"/>
    <property type="match status" value="1"/>
</dbReference>
<evidence type="ECO:0000259" key="18">
    <source>
        <dbReference type="PROSITE" id="PS50173"/>
    </source>
</evidence>
<evidence type="ECO:0000256" key="15">
    <source>
        <dbReference type="ARBA" id="ARBA00049244"/>
    </source>
</evidence>
<dbReference type="PANTHER" id="PTHR11076:SF33">
    <property type="entry name" value="DNA POLYMERASE KAPPA"/>
    <property type="match status" value="1"/>
</dbReference>
<evidence type="ECO:0000256" key="16">
    <source>
        <dbReference type="HAMAP-Rule" id="MF_01113"/>
    </source>
</evidence>
<dbReference type="RefSeq" id="WP_079727384.1">
    <property type="nucleotide sequence ID" value="NZ_FUZP01000001.1"/>
</dbReference>
<keyword evidence="6 16" id="KW-0548">Nucleotidyltransferase</keyword>
<dbReference type="GO" id="GO:0000287">
    <property type="term" value="F:magnesium ion binding"/>
    <property type="evidence" value="ECO:0007669"/>
    <property type="project" value="UniProtKB-UniRule"/>
</dbReference>
<evidence type="ECO:0000313" key="19">
    <source>
        <dbReference type="EMBL" id="SKC47591.1"/>
    </source>
</evidence>
<dbReference type="InterPro" id="IPR022880">
    <property type="entry name" value="DNApol_IV"/>
</dbReference>
<evidence type="ECO:0000256" key="7">
    <source>
        <dbReference type="ARBA" id="ARBA00022705"/>
    </source>
</evidence>
<evidence type="ECO:0000256" key="2">
    <source>
        <dbReference type="ARBA" id="ARBA00010945"/>
    </source>
</evidence>
<dbReference type="STRING" id="123320.SAMN06309945_1321"/>
<comment type="function">
    <text evidence="14 16">Poorly processive, error-prone DNA polymerase involved in untargeted mutagenesis. Copies undamaged DNA at stalled replication forks, which arise in vivo from mismatched or misaligned primer ends. These misaligned primers can be extended by PolIV. Exhibits no 3'-5' exonuclease (proofreading) activity. May be involved in translesional synthesis, in conjunction with the beta clamp from PolIII.</text>
</comment>
<protein>
    <recommendedName>
        <fullName evidence="16">DNA polymerase IV</fullName>
        <shortName evidence="16">Pol IV</shortName>
        <ecNumber evidence="16">2.7.7.7</ecNumber>
    </recommendedName>
</protein>
<evidence type="ECO:0000256" key="4">
    <source>
        <dbReference type="ARBA" id="ARBA00022490"/>
    </source>
</evidence>
<comment type="similarity">
    <text evidence="2 16">Belongs to the DNA polymerase type-Y family.</text>
</comment>
<feature type="compositionally biased region" description="Basic and acidic residues" evidence="17">
    <location>
        <begin position="406"/>
        <end position="431"/>
    </location>
</feature>
<dbReference type="InterPro" id="IPR043502">
    <property type="entry name" value="DNA/RNA_pol_sf"/>
</dbReference>
<feature type="binding site" evidence="16">
    <location>
        <position position="27"/>
    </location>
    <ligand>
        <name>Mg(2+)</name>
        <dbReference type="ChEBI" id="CHEBI:18420"/>
    </ligand>
</feature>
<dbReference type="GO" id="GO:0003684">
    <property type="term" value="F:damaged DNA binding"/>
    <property type="evidence" value="ECO:0007669"/>
    <property type="project" value="InterPro"/>
</dbReference>
<dbReference type="AlphaFoldDB" id="A0A1T5J846"/>
<dbReference type="OrthoDB" id="9808813at2"/>
<feature type="domain" description="UmuC" evidence="18">
    <location>
        <begin position="23"/>
        <end position="203"/>
    </location>
</feature>
<dbReference type="Pfam" id="PF21999">
    <property type="entry name" value="IMS_HHH_1"/>
    <property type="match status" value="1"/>
</dbReference>
<dbReference type="CDD" id="cd03586">
    <property type="entry name" value="PolY_Pol_IV_kappa"/>
    <property type="match status" value="1"/>
</dbReference>
<dbReference type="InterPro" id="IPR043128">
    <property type="entry name" value="Rev_trsase/Diguanyl_cyclase"/>
</dbReference>
<dbReference type="FunFam" id="3.30.1490.100:FF:000004">
    <property type="entry name" value="DNA polymerase IV"/>
    <property type="match status" value="1"/>
</dbReference>
<keyword evidence="9 16" id="KW-0227">DNA damage</keyword>
<evidence type="ECO:0000256" key="8">
    <source>
        <dbReference type="ARBA" id="ARBA00022723"/>
    </source>
</evidence>
<sequence length="442" mass="47955">MSRQDGLSRRVSDDDASGEGAHILHIDMDAFFASVELLDYPELRGKPVIIGNPTGRSVVTSATYEARRYGVTAAMPVSKAIRLCPQAVILEPHHARYSHFSKRVMTIFEEATPLVEKLSIDEAFLDVAGARRLLGTPAEIGRMLRRRVHEETGLTCSVGAAGSKFVAKLASSAAKPDGLLVVPPAETLQFLHPLPIRALWGVGGRTEESLLRMGLRTVGDVAAAPLSVLERAVGAATGRKLHELARGVDDRRIVTQSTEKSVGHEVTFDEDIRDPARIKREILGLSDRVGQRLRAAGLSGRTVSIKVRYSDFTTVTRSRTLEDPSNVSKRFYEEAADLFDALHTDGRAIRLIGVRAEQLTEGGPGALLWDPDEEWREAETMIDSLRKKFGSGAIGSAALLSGTTRTGRDRAAAASAHRADQARREADRNPLDGEAPQSNFGA</sequence>
<keyword evidence="3 16" id="KW-0515">Mutator protein</keyword>
<evidence type="ECO:0000256" key="1">
    <source>
        <dbReference type="ARBA" id="ARBA00004496"/>
    </source>
</evidence>
<dbReference type="GO" id="GO:0042276">
    <property type="term" value="P:error-prone translesion synthesis"/>
    <property type="evidence" value="ECO:0007669"/>
    <property type="project" value="TreeGrafter"/>
</dbReference>
<dbReference type="GO" id="GO:0003887">
    <property type="term" value="F:DNA-directed DNA polymerase activity"/>
    <property type="evidence" value="ECO:0007669"/>
    <property type="project" value="UniProtKB-UniRule"/>
</dbReference>
<keyword evidence="11 16" id="KW-0239">DNA-directed DNA polymerase</keyword>
<dbReference type="InterPro" id="IPR050116">
    <property type="entry name" value="DNA_polymerase-Y"/>
</dbReference>
<gene>
    <name evidence="16" type="primary">dinB</name>
    <name evidence="19" type="ORF">SAMN06309945_1321</name>
</gene>
<dbReference type="InterPro" id="IPR036775">
    <property type="entry name" value="DNA_pol_Y-fam_lit_finger_sf"/>
</dbReference>
<comment type="cofactor">
    <cofactor evidence="16">
        <name>Mg(2+)</name>
        <dbReference type="ChEBI" id="CHEBI:18420"/>
    </cofactor>
    <text evidence="16">Binds 2 magnesium ions per subunit.</text>
</comment>
<dbReference type="SUPFAM" id="SSF56672">
    <property type="entry name" value="DNA/RNA polymerases"/>
    <property type="match status" value="1"/>
</dbReference>